<feature type="domain" description="DUF4114" evidence="4">
    <location>
        <begin position="800"/>
        <end position="877"/>
    </location>
</feature>
<proteinExistence type="evidence at transcript level"/>
<dbReference type="AlphaFoldDB" id="Q9FD22"/>
<dbReference type="PANTHER" id="PTHR45739:SF12">
    <property type="entry name" value="CHONDROITIN SULFATE PROTEOGLYCAN 4-LIKE ISOFORM X2"/>
    <property type="match status" value="1"/>
</dbReference>
<reference evidence="5" key="1">
    <citation type="submission" date="2000-08" db="EMBL/GenBank/DDBJ databases">
        <title>Isolation of three host plant induced cDNAs from Nostoc sp. PCC 9229 forming symbiosis with the angiosperm Gunnera spp.</title>
        <authorList>
            <person name="Liaimer A."/>
            <person name="Matveyev A."/>
            <person name="Bergman B."/>
        </authorList>
    </citation>
    <scope>NUCLEOTIDE SEQUENCE</scope>
    <source>
        <strain evidence="5">PCC 9229</strain>
    </source>
</reference>
<evidence type="ECO:0000256" key="1">
    <source>
        <dbReference type="ARBA" id="ARBA00022729"/>
    </source>
</evidence>
<dbReference type="Pfam" id="PF13448">
    <property type="entry name" value="DUF4114"/>
    <property type="match status" value="1"/>
</dbReference>
<feature type="non-terminal residue" evidence="5">
    <location>
        <position position="1"/>
    </location>
</feature>
<dbReference type="Pfam" id="PF16184">
    <property type="entry name" value="Cadherin_3"/>
    <property type="match status" value="1"/>
</dbReference>
<dbReference type="PROSITE" id="PS51854">
    <property type="entry name" value="CSPG"/>
    <property type="match status" value="1"/>
</dbReference>
<dbReference type="InterPro" id="IPR025193">
    <property type="entry name" value="DUF4114"/>
</dbReference>
<dbReference type="PANTHER" id="PTHR45739">
    <property type="entry name" value="MATRIX PROTEIN, PUTATIVE-RELATED"/>
    <property type="match status" value="1"/>
</dbReference>
<keyword evidence="2" id="KW-0677">Repeat</keyword>
<gene>
    <name evidence="5" type="primary">hieB</name>
</gene>
<dbReference type="GO" id="GO:0009653">
    <property type="term" value="P:anatomical structure morphogenesis"/>
    <property type="evidence" value="ECO:0007669"/>
    <property type="project" value="TreeGrafter"/>
</dbReference>
<organism evidence="5">
    <name type="scientific">Nostoc sp. (strain PCC 9229)</name>
    <dbReference type="NCBI Taxonomy" id="70817"/>
    <lineage>
        <taxon>Bacteria</taxon>
        <taxon>Bacillati</taxon>
        <taxon>Cyanobacteriota</taxon>
        <taxon>Cyanophyceae</taxon>
        <taxon>Nostocales</taxon>
        <taxon>Nostocaceae</taxon>
        <taxon>Nostoc</taxon>
    </lineage>
</organism>
<accession>Q9FD22</accession>
<keyword evidence="1" id="KW-0732">Signal</keyword>
<keyword evidence="3" id="KW-0325">Glycoprotein</keyword>
<evidence type="ECO:0000256" key="3">
    <source>
        <dbReference type="ARBA" id="ARBA00023180"/>
    </source>
</evidence>
<sequence length="880" mass="92790">KLEDSSEINGSFEVDESATLELSGLNHIFSTGTDISGLGVVDLLSGELEIADEVSIKSKFKSKSKVKVKNKLKLEDSSEINGSFEVDESATLELSGLNHIFSTGTDISGLGVVDLLSGELEIADEVSIKSKFKSKSKVKVKNKLKLEDSSEINGSFEVDESATLELSGLNHIFSTGTDISGLGVVDLLSGELEIADEVSIKSKFKSKSKVKVKNKLKLEDSSEINGSFEVDESATLELSGLNHIFSTGTDISGLGVVDLLSGELEIADEVSIKSKFKSKSKVKVKNKLKLEDSSEINGSFEVDESATLELSGLNHIFSTGTDISGLGVVDLLSGELEIADEVSIKSQFKNKSKVKVTNKLKLEGNSEITGSFDLTEGATVEFSGGTHNLDSGTAFTGTGLVKVTGGIFNVSETINVEKFELTGGTVVGQDKIIANIFVENFGLTLGEGKDKAISNEFLEVTDVNATPDQIVYTLTTLPAEGALLLNGAALGLNGTFTQSDINNGLVTYQDGDSDAAGDSFGFTATANGQEITSSSFAFSIGSVAEFRETGTAGIFAFTETSTSATLQFSVDTSSIPSLHNEIGVFNVDDDQGTIDGIAPGEDGYLQAAFERAKVINSVLANNPNGFQAVARLLGFESTDRLGFYLVQDGTTDTVLAELAGGGTPDNVSFSTSGNLQVANFSSTGFTLQWAENVAINVESVVEDSTPGTGVQGGPQGELLDLRDFTGQVSASFTVNREADFDNVAGFYVVQNEQGAILDELTGQLVNPGDQGYGQIAIRQRLDLELSVENQGTVNISSQLDAGVLLAPFIMVDGGVDDFQSSGFSLSQSNTEAYFAFLGANAGGADHITLLGDNQWGFEDLPNGGDRDYNDLTITLNLAVV</sequence>
<dbReference type="InterPro" id="IPR051561">
    <property type="entry name" value="FRAS1_ECM"/>
</dbReference>
<dbReference type="EMBL" id="AF293349">
    <property type="protein sequence ID" value="AAG01038.1"/>
    <property type="molecule type" value="mRNA"/>
</dbReference>
<dbReference type="InterPro" id="IPR039005">
    <property type="entry name" value="CSPG_rpt"/>
</dbReference>
<evidence type="ECO:0000313" key="5">
    <source>
        <dbReference type="EMBL" id="AAG01038.1"/>
    </source>
</evidence>
<name>Q9FD22_NOSS9</name>
<evidence type="ECO:0000259" key="4">
    <source>
        <dbReference type="Pfam" id="PF13448"/>
    </source>
</evidence>
<protein>
    <submittedName>
        <fullName evidence="5">Putative cell surface protein HieB</fullName>
    </submittedName>
</protein>
<evidence type="ECO:0000256" key="2">
    <source>
        <dbReference type="ARBA" id="ARBA00022737"/>
    </source>
</evidence>